<keyword evidence="5" id="KW-0574">Periplasm</keyword>
<dbReference type="EMBL" id="PDKW01000043">
    <property type="protein sequence ID" value="PGH54489.1"/>
    <property type="molecule type" value="Genomic_DNA"/>
</dbReference>
<dbReference type="InterPro" id="IPR031811">
    <property type="entry name" value="ALGX/ALGJ_SGNH-like"/>
</dbReference>
<proteinExistence type="predicted"/>
<dbReference type="GO" id="GO:0042597">
    <property type="term" value="C:periplasmic space"/>
    <property type="evidence" value="ECO:0007669"/>
    <property type="project" value="UniProtKB-SubCell"/>
</dbReference>
<protein>
    <recommendedName>
        <fullName evidence="7">AlgX/AlgJ SGNH hydrolase-like domain-containing protein</fullName>
    </recommendedName>
</protein>
<sequence>MRAMSLGIVHSTLLQKLCIGIFLALLLLPMIGQTLSVGTGVTATEMRAPNELPRLPTTFNEFSVLPQRFEAWLKDHFGFRNDLVLANNFIRVKVFGQSTSPLVVLGRNGWLFYTGEHALEQTRGIDRFSPEELDRWIDVMERRQAWLAERGIPMLMVAIPNKERVYLEDLPAWATQVNPESRMDQIVRRLAERRSPLVFKDMTADLVAAKKSMKVYLQADTHWTGDAAFAVGYRRIVEWIKTVRPDFTPLTPADMKQVRVMRQGVDLDLARMLGLAAVYREEEVRYESLRPPKLRANDVSMPNGIVQNILRADLPTAPSVVWFRDSFTIPMFPYIAESFSKAVVTEHKGLRFDKALIEEQKPDVVVYQFVERSLNNPVPAE</sequence>
<evidence type="ECO:0000256" key="3">
    <source>
        <dbReference type="ARBA" id="ARBA00022679"/>
    </source>
</evidence>
<evidence type="ECO:0000256" key="5">
    <source>
        <dbReference type="ARBA" id="ARBA00022764"/>
    </source>
</evidence>
<evidence type="ECO:0000256" key="2">
    <source>
        <dbReference type="ARBA" id="ARBA00005182"/>
    </source>
</evidence>
<evidence type="ECO:0000256" key="6">
    <source>
        <dbReference type="ARBA" id="ARBA00022841"/>
    </source>
</evidence>
<comment type="subcellular location">
    <subcellularLocation>
        <location evidence="1">Periplasm</location>
    </subcellularLocation>
</comment>
<dbReference type="GO" id="GO:0042121">
    <property type="term" value="P:alginic acid biosynthetic process"/>
    <property type="evidence" value="ECO:0007669"/>
    <property type="project" value="UniProtKB-UniPathway"/>
</dbReference>
<keyword evidence="3" id="KW-0808">Transferase</keyword>
<accession>A0A2B8B9W8</accession>
<evidence type="ECO:0000313" key="8">
    <source>
        <dbReference type="EMBL" id="PGH54489.1"/>
    </source>
</evidence>
<name>A0A2B8B9W8_9PROT</name>
<keyword evidence="6" id="KW-0016">Alginate biosynthesis</keyword>
<gene>
    <name evidence="8" type="ORF">CRT60_32435</name>
</gene>
<feature type="domain" description="AlgX/AlgJ SGNH hydrolase-like" evidence="7">
    <location>
        <begin position="103"/>
        <end position="282"/>
    </location>
</feature>
<dbReference type="AlphaFoldDB" id="A0A2B8B9W8"/>
<comment type="caution">
    <text evidence="8">The sequence shown here is derived from an EMBL/GenBank/DDBJ whole genome shotgun (WGS) entry which is preliminary data.</text>
</comment>
<evidence type="ECO:0000256" key="4">
    <source>
        <dbReference type="ARBA" id="ARBA00022729"/>
    </source>
</evidence>
<comment type="pathway">
    <text evidence="2">Glycan biosynthesis; alginate biosynthesis.</text>
</comment>
<dbReference type="GO" id="GO:0016740">
    <property type="term" value="F:transferase activity"/>
    <property type="evidence" value="ECO:0007669"/>
    <property type="project" value="UniProtKB-KW"/>
</dbReference>
<keyword evidence="4" id="KW-0732">Signal</keyword>
<evidence type="ECO:0000313" key="9">
    <source>
        <dbReference type="Proteomes" id="UP000225379"/>
    </source>
</evidence>
<dbReference type="Proteomes" id="UP000225379">
    <property type="component" value="Unassembled WGS sequence"/>
</dbReference>
<dbReference type="OrthoDB" id="175771at2"/>
<reference evidence="9" key="1">
    <citation type="submission" date="2017-10" db="EMBL/GenBank/DDBJ databases">
        <authorList>
            <person name="Kravchenko I.K."/>
            <person name="Grouzdev D.S."/>
        </authorList>
    </citation>
    <scope>NUCLEOTIDE SEQUENCE [LARGE SCALE GENOMIC DNA]</scope>
    <source>
        <strain evidence="9">B2</strain>
    </source>
</reference>
<evidence type="ECO:0000256" key="1">
    <source>
        <dbReference type="ARBA" id="ARBA00004418"/>
    </source>
</evidence>
<organism evidence="8 9">
    <name type="scientific">Azospirillum palustre</name>
    <dbReference type="NCBI Taxonomy" id="2044885"/>
    <lineage>
        <taxon>Bacteria</taxon>
        <taxon>Pseudomonadati</taxon>
        <taxon>Pseudomonadota</taxon>
        <taxon>Alphaproteobacteria</taxon>
        <taxon>Rhodospirillales</taxon>
        <taxon>Azospirillaceae</taxon>
        <taxon>Azospirillum</taxon>
    </lineage>
</organism>
<dbReference type="UniPathway" id="UPA00286"/>
<dbReference type="Pfam" id="PF16822">
    <property type="entry name" value="ALGX"/>
    <property type="match status" value="1"/>
</dbReference>
<evidence type="ECO:0000259" key="7">
    <source>
        <dbReference type="Pfam" id="PF16822"/>
    </source>
</evidence>
<keyword evidence="9" id="KW-1185">Reference proteome</keyword>